<comment type="caution">
    <text evidence="1">The sequence shown here is derived from an EMBL/GenBank/DDBJ whole genome shotgun (WGS) entry which is preliminary data.</text>
</comment>
<proteinExistence type="predicted"/>
<dbReference type="EMBL" id="CAJNIZ010045111">
    <property type="protein sequence ID" value="CAE7710878.1"/>
    <property type="molecule type" value="Genomic_DNA"/>
</dbReference>
<evidence type="ECO:0000313" key="2">
    <source>
        <dbReference type="Proteomes" id="UP000649617"/>
    </source>
</evidence>
<protein>
    <submittedName>
        <fullName evidence="1">Slc35a3 protein</fullName>
    </submittedName>
</protein>
<gene>
    <name evidence="1" type="primary">Slc35a3</name>
    <name evidence="1" type="ORF">SPIL2461_LOCUS20151</name>
</gene>
<sequence>MRPPGYICLADLDPEADLLVSDFLDLLGERFGTLDLAWRDGFHQDPHGSITKKDVMEACAALGYAHDAEKLYRCLQTSPGKQLITIWDIDPACSRTRKRGFEVGH</sequence>
<dbReference type="AlphaFoldDB" id="A0A812X918"/>
<evidence type="ECO:0000313" key="1">
    <source>
        <dbReference type="EMBL" id="CAE7710878.1"/>
    </source>
</evidence>
<accession>A0A812X918</accession>
<organism evidence="1 2">
    <name type="scientific">Symbiodinium pilosum</name>
    <name type="common">Dinoflagellate</name>
    <dbReference type="NCBI Taxonomy" id="2952"/>
    <lineage>
        <taxon>Eukaryota</taxon>
        <taxon>Sar</taxon>
        <taxon>Alveolata</taxon>
        <taxon>Dinophyceae</taxon>
        <taxon>Suessiales</taxon>
        <taxon>Symbiodiniaceae</taxon>
        <taxon>Symbiodinium</taxon>
    </lineage>
</organism>
<dbReference type="Proteomes" id="UP000649617">
    <property type="component" value="Unassembled WGS sequence"/>
</dbReference>
<reference evidence="1" key="1">
    <citation type="submission" date="2021-02" db="EMBL/GenBank/DDBJ databases">
        <authorList>
            <person name="Dougan E. K."/>
            <person name="Rhodes N."/>
            <person name="Thang M."/>
            <person name="Chan C."/>
        </authorList>
    </citation>
    <scope>NUCLEOTIDE SEQUENCE</scope>
</reference>
<dbReference type="OrthoDB" id="339981at2759"/>
<name>A0A812X918_SYMPI</name>
<keyword evidence="2" id="KW-1185">Reference proteome</keyword>